<keyword evidence="8" id="KW-1185">Reference proteome</keyword>
<dbReference type="STRING" id="5078.A0A135M0C5"/>
<organism evidence="7 8">
    <name type="scientific">Penicillium patulum</name>
    <name type="common">Penicillium griseofulvum</name>
    <dbReference type="NCBI Taxonomy" id="5078"/>
    <lineage>
        <taxon>Eukaryota</taxon>
        <taxon>Fungi</taxon>
        <taxon>Dikarya</taxon>
        <taxon>Ascomycota</taxon>
        <taxon>Pezizomycotina</taxon>
        <taxon>Eurotiomycetes</taxon>
        <taxon>Eurotiomycetidae</taxon>
        <taxon>Eurotiales</taxon>
        <taxon>Aspergillaceae</taxon>
        <taxon>Penicillium</taxon>
    </lineage>
</organism>
<evidence type="ECO:0000313" key="8">
    <source>
        <dbReference type="Proteomes" id="UP000070168"/>
    </source>
</evidence>
<dbReference type="PROSITE" id="PS50011">
    <property type="entry name" value="PROTEIN_KINASE_DOM"/>
    <property type="match status" value="1"/>
</dbReference>
<dbReference type="InterPro" id="IPR051175">
    <property type="entry name" value="CLK_kinases"/>
</dbReference>
<dbReference type="OMA" id="DPWLYAD"/>
<comment type="caution">
    <text evidence="7">The sequence shown here is derived from an EMBL/GenBank/DDBJ whole genome shotgun (WGS) entry which is preliminary data.</text>
</comment>
<evidence type="ECO:0000256" key="2">
    <source>
        <dbReference type="ARBA" id="ARBA00022679"/>
    </source>
</evidence>
<dbReference type="RefSeq" id="XP_040653156.1">
    <property type="nucleotide sequence ID" value="XM_040795479.1"/>
</dbReference>
<sequence length="243" mass="27886">MMLHGLAYLHSECHVIHTDLKPDNIMIKVEDPSILEESAKDEHEHPLPQKSCPDGRTIYLSRNDFGISEEITGRIQITDFDLSVRGDRGPNKGCIQAEIYRAPEVILDAGYSYSADIWSLGVMLWDVLEGKKLFKEVDPHEVQEYDELNHLGHISALLGPPPKELLDKGTRGDLFYKTDGQFRGTTIAPSNFNFEDSICNMHGEDKRMFFEFVQRMIKWNPEERGTAKELLQDPWLYADFDED</sequence>
<dbReference type="Proteomes" id="UP000070168">
    <property type="component" value="Unassembled WGS sequence"/>
</dbReference>
<dbReference type="PANTHER" id="PTHR45646">
    <property type="entry name" value="SERINE/THREONINE-PROTEIN KINASE DOA-RELATED"/>
    <property type="match status" value="1"/>
</dbReference>
<dbReference type="SUPFAM" id="SSF56112">
    <property type="entry name" value="Protein kinase-like (PK-like)"/>
    <property type="match status" value="1"/>
</dbReference>
<evidence type="ECO:0000256" key="4">
    <source>
        <dbReference type="ARBA" id="ARBA00022777"/>
    </source>
</evidence>
<evidence type="ECO:0000313" key="7">
    <source>
        <dbReference type="EMBL" id="KXG54621.1"/>
    </source>
</evidence>
<keyword evidence="3" id="KW-0547">Nucleotide-binding</keyword>
<evidence type="ECO:0000256" key="1">
    <source>
        <dbReference type="ARBA" id="ARBA00022527"/>
    </source>
</evidence>
<evidence type="ECO:0000256" key="5">
    <source>
        <dbReference type="ARBA" id="ARBA00022840"/>
    </source>
</evidence>
<dbReference type="InterPro" id="IPR008271">
    <property type="entry name" value="Ser/Thr_kinase_AS"/>
</dbReference>
<dbReference type="GO" id="GO:0005524">
    <property type="term" value="F:ATP binding"/>
    <property type="evidence" value="ECO:0007669"/>
    <property type="project" value="UniProtKB-KW"/>
</dbReference>
<keyword evidence="1" id="KW-0723">Serine/threonine-protein kinase</keyword>
<dbReference type="PROSITE" id="PS00108">
    <property type="entry name" value="PROTEIN_KINASE_ST"/>
    <property type="match status" value="1"/>
</dbReference>
<gene>
    <name evidence="7" type="ORF">PGRI_077650</name>
</gene>
<keyword evidence="4" id="KW-0418">Kinase</keyword>
<feature type="domain" description="Protein kinase" evidence="6">
    <location>
        <begin position="1"/>
        <end position="236"/>
    </location>
</feature>
<proteinExistence type="predicted"/>
<dbReference type="Gene3D" id="1.10.510.10">
    <property type="entry name" value="Transferase(Phosphotransferase) domain 1"/>
    <property type="match status" value="1"/>
</dbReference>
<keyword evidence="5" id="KW-0067">ATP-binding</keyword>
<protein>
    <recommendedName>
        <fullName evidence="6">Protein kinase domain-containing protein</fullName>
    </recommendedName>
</protein>
<keyword evidence="2" id="KW-0808">Transferase</keyword>
<reference evidence="7 8" key="1">
    <citation type="journal article" date="2016" name="BMC Genomics">
        <title>Genome sequencing and secondary metabolism of the postharvest pathogen Penicillium griseofulvum.</title>
        <authorList>
            <person name="Banani H."/>
            <person name="Marcet-Houben M."/>
            <person name="Ballester A.R."/>
            <person name="Abbruscato P."/>
            <person name="Gonzalez-Candelas L."/>
            <person name="Gabaldon T."/>
            <person name="Spadaro D."/>
        </authorList>
    </citation>
    <scope>NUCLEOTIDE SEQUENCE [LARGE SCALE GENOMIC DNA]</scope>
    <source>
        <strain evidence="7 8">PG3</strain>
    </source>
</reference>
<name>A0A135M0C5_PENPA</name>
<dbReference type="InterPro" id="IPR000719">
    <property type="entry name" value="Prot_kinase_dom"/>
</dbReference>
<dbReference type="GO" id="GO:0005634">
    <property type="term" value="C:nucleus"/>
    <property type="evidence" value="ECO:0007669"/>
    <property type="project" value="TreeGrafter"/>
</dbReference>
<dbReference type="AlphaFoldDB" id="A0A135M0C5"/>
<dbReference type="GO" id="GO:0043484">
    <property type="term" value="P:regulation of RNA splicing"/>
    <property type="evidence" value="ECO:0007669"/>
    <property type="project" value="TreeGrafter"/>
</dbReference>
<dbReference type="PANTHER" id="PTHR45646:SF11">
    <property type="entry name" value="SERINE_THREONINE-PROTEIN KINASE DOA"/>
    <property type="match status" value="1"/>
</dbReference>
<accession>A0A135M0C5</accession>
<dbReference type="OrthoDB" id="5979581at2759"/>
<dbReference type="Pfam" id="PF00069">
    <property type="entry name" value="Pkinase"/>
    <property type="match status" value="1"/>
</dbReference>
<evidence type="ECO:0000259" key="6">
    <source>
        <dbReference type="PROSITE" id="PS50011"/>
    </source>
</evidence>
<dbReference type="EMBL" id="LHQR01000013">
    <property type="protein sequence ID" value="KXG54621.1"/>
    <property type="molecule type" value="Genomic_DNA"/>
</dbReference>
<dbReference type="GeneID" id="63710779"/>
<dbReference type="InterPro" id="IPR011009">
    <property type="entry name" value="Kinase-like_dom_sf"/>
</dbReference>
<evidence type="ECO:0000256" key="3">
    <source>
        <dbReference type="ARBA" id="ARBA00022741"/>
    </source>
</evidence>
<dbReference type="GO" id="GO:0004674">
    <property type="term" value="F:protein serine/threonine kinase activity"/>
    <property type="evidence" value="ECO:0007669"/>
    <property type="project" value="UniProtKB-KW"/>
</dbReference>
<dbReference type="SMART" id="SM00220">
    <property type="entry name" value="S_TKc"/>
    <property type="match status" value="1"/>
</dbReference>